<dbReference type="PROSITE" id="PS51257">
    <property type="entry name" value="PROKAR_LIPOPROTEIN"/>
    <property type="match status" value="1"/>
</dbReference>
<dbReference type="SUPFAM" id="SSF54197">
    <property type="entry name" value="HIT-like"/>
    <property type="match status" value="1"/>
</dbReference>
<dbReference type="InterPro" id="IPR003763">
    <property type="entry name" value="CDP-diacylglyc_Pase"/>
</dbReference>
<gene>
    <name evidence="20" type="ORF">RI048_17080</name>
</gene>
<evidence type="ECO:0000256" key="6">
    <source>
        <dbReference type="ARBA" id="ARBA00012375"/>
    </source>
</evidence>
<evidence type="ECO:0000256" key="14">
    <source>
        <dbReference type="ARBA" id="ARBA00023136"/>
    </source>
</evidence>
<dbReference type="RefSeq" id="WP_310161712.1">
    <property type="nucleotide sequence ID" value="NZ_JAVLSJ010000008.1"/>
</dbReference>
<dbReference type="Proteomes" id="UP001246576">
    <property type="component" value="Unassembled WGS sequence"/>
</dbReference>
<evidence type="ECO:0000313" key="21">
    <source>
        <dbReference type="Proteomes" id="UP001246576"/>
    </source>
</evidence>
<dbReference type="InterPro" id="IPR036265">
    <property type="entry name" value="HIT-like_sf"/>
</dbReference>
<evidence type="ECO:0000256" key="17">
    <source>
        <dbReference type="ARBA" id="ARBA00032888"/>
    </source>
</evidence>
<dbReference type="Gene3D" id="3.30.428.30">
    <property type="entry name" value="HIT family - CDH-like"/>
    <property type="match status" value="1"/>
</dbReference>
<comment type="catalytic activity">
    <reaction evidence="1">
        <text>a CDP-1,2-diacyl-sn-glycerol + H2O = a 1,2-diacyl-sn-glycero-3-phosphate + CMP + 2 H(+)</text>
        <dbReference type="Rhea" id="RHEA:15221"/>
        <dbReference type="ChEBI" id="CHEBI:15377"/>
        <dbReference type="ChEBI" id="CHEBI:15378"/>
        <dbReference type="ChEBI" id="CHEBI:58332"/>
        <dbReference type="ChEBI" id="CHEBI:58608"/>
        <dbReference type="ChEBI" id="CHEBI:60377"/>
        <dbReference type="EC" id="3.6.1.26"/>
    </reaction>
</comment>
<evidence type="ECO:0000256" key="12">
    <source>
        <dbReference type="ARBA" id="ARBA00022989"/>
    </source>
</evidence>
<evidence type="ECO:0000256" key="4">
    <source>
        <dbReference type="ARBA" id="ARBA00005189"/>
    </source>
</evidence>
<reference evidence="20" key="1">
    <citation type="submission" date="2023-09" db="EMBL/GenBank/DDBJ databases">
        <title>Description of first Herbaspirillum huttiense subsp. nephrolepsisexaltata and Herbaspirillum huttiense subsp. lycopersicon.</title>
        <authorList>
            <person name="Poudel M."/>
            <person name="Sharma A."/>
            <person name="Goss E."/>
            <person name="Tapia J.H."/>
            <person name="Harmon C.M."/>
            <person name="Jones J.B."/>
        </authorList>
    </citation>
    <scope>NUCLEOTIDE SEQUENCE</scope>
    <source>
        <strain evidence="20">SE1</strain>
    </source>
</reference>
<dbReference type="PIRSF" id="PIRSF001273">
    <property type="entry name" value="CDH"/>
    <property type="match status" value="1"/>
</dbReference>
<comment type="caution">
    <text evidence="20">The sequence shown here is derived from an EMBL/GenBank/DDBJ whole genome shotgun (WGS) entry which is preliminary data.</text>
</comment>
<keyword evidence="13" id="KW-0443">Lipid metabolism</keyword>
<keyword evidence="9" id="KW-0444">Lipid biosynthesis</keyword>
<comment type="similarity">
    <text evidence="5">Belongs to the Cdh family.</text>
</comment>
<dbReference type="EC" id="3.6.1.26" evidence="6"/>
<evidence type="ECO:0000256" key="11">
    <source>
        <dbReference type="ARBA" id="ARBA00022801"/>
    </source>
</evidence>
<comment type="pathway">
    <text evidence="4">Lipid metabolism.</text>
</comment>
<keyword evidence="15" id="KW-0594">Phospholipid biosynthesis</keyword>
<dbReference type="Pfam" id="PF02611">
    <property type="entry name" value="CDH"/>
    <property type="match status" value="1"/>
</dbReference>
<comment type="pathway">
    <text evidence="3">Phospholipid metabolism; CDP-diacylglycerol degradation; phosphatidate from CDP-diacylglycerol: step 1/1.</text>
</comment>
<organism evidence="20 21">
    <name type="scientific">Herbaspirillum huttiense subsp. lycopersici</name>
    <dbReference type="NCBI Taxonomy" id="3074428"/>
    <lineage>
        <taxon>Bacteria</taxon>
        <taxon>Pseudomonadati</taxon>
        <taxon>Pseudomonadota</taxon>
        <taxon>Betaproteobacteria</taxon>
        <taxon>Burkholderiales</taxon>
        <taxon>Oxalobacteraceae</taxon>
        <taxon>Herbaspirillum</taxon>
    </lineage>
</organism>
<accession>A0ABU2EPA8</accession>
<sequence length="254" mass="28301">MRLLSLFSSRAAFLCSLLLAACVLSASPARAADPHKLWEITSQQCLPNMQSTGQPQPCVMVDLARGFVVLKDLVGPAQYLLMPTRRLTGIESPELLAPDAPNYWAYAWEQRGRVAQALGRPLSDEQLGIEINSAAGRSQLHLHLHIDCMRRDVAASLDDHRGDPLQQWLPWYFEGHRYWVMRLPADALALHDPFKLAAARSAYAADNMASQSLLLTGARFADGSTGFFLVNMPVNFDREEQGSAEVLMDHDCRW</sequence>
<evidence type="ECO:0000256" key="15">
    <source>
        <dbReference type="ARBA" id="ARBA00023209"/>
    </source>
</evidence>
<evidence type="ECO:0000256" key="19">
    <source>
        <dbReference type="SAM" id="SignalP"/>
    </source>
</evidence>
<evidence type="ECO:0000256" key="8">
    <source>
        <dbReference type="ARBA" id="ARBA00022475"/>
    </source>
</evidence>
<keyword evidence="21" id="KW-1185">Reference proteome</keyword>
<keyword evidence="14" id="KW-0472">Membrane</keyword>
<keyword evidence="11" id="KW-0378">Hydrolase</keyword>
<evidence type="ECO:0000313" key="20">
    <source>
        <dbReference type="EMBL" id="MDR9849949.1"/>
    </source>
</evidence>
<protein>
    <recommendedName>
        <fullName evidence="7">CDP-diacylglycerol pyrophosphatase</fullName>
        <ecNumber evidence="6">3.6.1.26</ecNumber>
    </recommendedName>
    <alternativeName>
        <fullName evidence="17">CDP-diacylglycerol phosphatidylhydrolase</fullName>
    </alternativeName>
    <alternativeName>
        <fullName evidence="18">CDP-diglyceride hydrolase</fullName>
    </alternativeName>
</protein>
<evidence type="ECO:0000256" key="7">
    <source>
        <dbReference type="ARBA" id="ARBA00019608"/>
    </source>
</evidence>
<feature type="chain" id="PRO_5046550378" description="CDP-diacylglycerol pyrophosphatase" evidence="19">
    <location>
        <begin position="32"/>
        <end position="254"/>
    </location>
</feature>
<keyword evidence="12" id="KW-1133">Transmembrane helix</keyword>
<evidence type="ECO:0000256" key="10">
    <source>
        <dbReference type="ARBA" id="ARBA00022692"/>
    </source>
</evidence>
<evidence type="ECO:0000256" key="16">
    <source>
        <dbReference type="ARBA" id="ARBA00023264"/>
    </source>
</evidence>
<evidence type="ECO:0000256" key="13">
    <source>
        <dbReference type="ARBA" id="ARBA00023098"/>
    </source>
</evidence>
<evidence type="ECO:0000256" key="2">
    <source>
        <dbReference type="ARBA" id="ARBA00004162"/>
    </source>
</evidence>
<comment type="subcellular location">
    <subcellularLocation>
        <location evidence="2">Cell membrane</location>
        <topology evidence="2">Single-pass membrane protein</topology>
    </subcellularLocation>
</comment>
<keyword evidence="8" id="KW-1003">Cell membrane</keyword>
<proteinExistence type="inferred from homology"/>
<evidence type="ECO:0000256" key="3">
    <source>
        <dbReference type="ARBA" id="ARBA00004927"/>
    </source>
</evidence>
<evidence type="ECO:0000256" key="5">
    <source>
        <dbReference type="ARBA" id="ARBA00006435"/>
    </source>
</evidence>
<evidence type="ECO:0000256" key="1">
    <source>
        <dbReference type="ARBA" id="ARBA00001007"/>
    </source>
</evidence>
<dbReference type="EMBL" id="JAVLSJ010000008">
    <property type="protein sequence ID" value="MDR9849949.1"/>
    <property type="molecule type" value="Genomic_DNA"/>
</dbReference>
<evidence type="ECO:0000256" key="18">
    <source>
        <dbReference type="ARBA" id="ARBA00032892"/>
    </source>
</evidence>
<keyword evidence="19" id="KW-0732">Signal</keyword>
<keyword evidence="16" id="KW-1208">Phospholipid metabolism</keyword>
<name>A0ABU2EPA8_9BURK</name>
<keyword evidence="10" id="KW-0812">Transmembrane</keyword>
<feature type="signal peptide" evidence="19">
    <location>
        <begin position="1"/>
        <end position="31"/>
    </location>
</feature>
<evidence type="ECO:0000256" key="9">
    <source>
        <dbReference type="ARBA" id="ARBA00022516"/>
    </source>
</evidence>